<dbReference type="EMBL" id="JBBPBN010000065">
    <property type="protein sequence ID" value="KAK8986212.1"/>
    <property type="molecule type" value="Genomic_DNA"/>
</dbReference>
<evidence type="ECO:0000256" key="1">
    <source>
        <dbReference type="SAM" id="MobiDB-lite"/>
    </source>
</evidence>
<comment type="caution">
    <text evidence="2">The sequence shown here is derived from an EMBL/GenBank/DDBJ whole genome shotgun (WGS) entry which is preliminary data.</text>
</comment>
<dbReference type="Proteomes" id="UP001396334">
    <property type="component" value="Unassembled WGS sequence"/>
</dbReference>
<name>A0ABR2PCQ5_9ROSI</name>
<keyword evidence="3" id="KW-1185">Reference proteome</keyword>
<sequence>MGQDLLACTVDSTTASSGRQQAAVAPLEQSVVGPSVVVLPREVQQVVDADMGMVVPQVHHPISNVVVDRVSLDVPTDNSSQSFSRELGTEDAEVQHSDNQPSETSVSLPGPCDLQPSGVVRGETQRGTLADDRCDGVGPSCVGLVPRNAHVISGSLGKST</sequence>
<feature type="region of interest" description="Disordered" evidence="1">
    <location>
        <begin position="74"/>
        <end position="119"/>
    </location>
</feature>
<proteinExistence type="predicted"/>
<evidence type="ECO:0000313" key="3">
    <source>
        <dbReference type="Proteomes" id="UP001396334"/>
    </source>
</evidence>
<evidence type="ECO:0000313" key="2">
    <source>
        <dbReference type="EMBL" id="KAK8986212.1"/>
    </source>
</evidence>
<protein>
    <submittedName>
        <fullName evidence="2">Uncharacterized protein</fullName>
    </submittedName>
</protein>
<gene>
    <name evidence="2" type="ORF">V6N11_082486</name>
</gene>
<feature type="compositionally biased region" description="Polar residues" evidence="1">
    <location>
        <begin position="97"/>
        <end position="107"/>
    </location>
</feature>
<organism evidence="2 3">
    <name type="scientific">Hibiscus sabdariffa</name>
    <name type="common">roselle</name>
    <dbReference type="NCBI Taxonomy" id="183260"/>
    <lineage>
        <taxon>Eukaryota</taxon>
        <taxon>Viridiplantae</taxon>
        <taxon>Streptophyta</taxon>
        <taxon>Embryophyta</taxon>
        <taxon>Tracheophyta</taxon>
        <taxon>Spermatophyta</taxon>
        <taxon>Magnoliopsida</taxon>
        <taxon>eudicotyledons</taxon>
        <taxon>Gunneridae</taxon>
        <taxon>Pentapetalae</taxon>
        <taxon>rosids</taxon>
        <taxon>malvids</taxon>
        <taxon>Malvales</taxon>
        <taxon>Malvaceae</taxon>
        <taxon>Malvoideae</taxon>
        <taxon>Hibiscus</taxon>
    </lineage>
</organism>
<reference evidence="2 3" key="1">
    <citation type="journal article" date="2024" name="G3 (Bethesda)">
        <title>Genome assembly of Hibiscus sabdariffa L. provides insights into metabolisms of medicinal natural products.</title>
        <authorList>
            <person name="Kim T."/>
        </authorList>
    </citation>
    <scope>NUCLEOTIDE SEQUENCE [LARGE SCALE GENOMIC DNA]</scope>
    <source>
        <strain evidence="2">TK-2024</strain>
        <tissue evidence="2">Old leaves</tissue>
    </source>
</reference>
<accession>A0ABR2PCQ5</accession>